<dbReference type="PANTHER" id="PTHR13683">
    <property type="entry name" value="ASPARTYL PROTEASES"/>
    <property type="match status" value="1"/>
</dbReference>
<evidence type="ECO:0000256" key="5">
    <source>
        <dbReference type="ARBA" id="ARBA00022801"/>
    </source>
</evidence>
<evidence type="ECO:0000313" key="12">
    <source>
        <dbReference type="Proteomes" id="UP000636800"/>
    </source>
</evidence>
<evidence type="ECO:0000256" key="6">
    <source>
        <dbReference type="ARBA" id="ARBA00023157"/>
    </source>
</evidence>
<dbReference type="InterPro" id="IPR032861">
    <property type="entry name" value="TAXi_N"/>
</dbReference>
<dbReference type="GO" id="GO:0004190">
    <property type="term" value="F:aspartic-type endopeptidase activity"/>
    <property type="evidence" value="ECO:0007669"/>
    <property type="project" value="UniProtKB-KW"/>
</dbReference>
<evidence type="ECO:0000259" key="10">
    <source>
        <dbReference type="PROSITE" id="PS51767"/>
    </source>
</evidence>
<reference evidence="11 12" key="1">
    <citation type="journal article" date="2020" name="Nat. Food">
        <title>A phased Vanilla planifolia genome enables genetic improvement of flavour and production.</title>
        <authorList>
            <person name="Hasing T."/>
            <person name="Tang H."/>
            <person name="Brym M."/>
            <person name="Khazi F."/>
            <person name="Huang T."/>
            <person name="Chambers A.H."/>
        </authorList>
    </citation>
    <scope>NUCLEOTIDE SEQUENCE [LARGE SCALE GENOMIC DNA]</scope>
    <source>
        <tissue evidence="11">Leaf</tissue>
    </source>
</reference>
<feature type="domain" description="Peptidase A1" evidence="10">
    <location>
        <begin position="103"/>
        <end position="433"/>
    </location>
</feature>
<dbReference type="SUPFAM" id="SSF50630">
    <property type="entry name" value="Acid proteases"/>
    <property type="match status" value="1"/>
</dbReference>
<dbReference type="Pfam" id="PF14541">
    <property type="entry name" value="TAXi_C"/>
    <property type="match status" value="1"/>
</dbReference>
<dbReference type="InterPro" id="IPR033121">
    <property type="entry name" value="PEPTIDASE_A1"/>
</dbReference>
<evidence type="ECO:0000256" key="7">
    <source>
        <dbReference type="ARBA" id="ARBA00023180"/>
    </source>
</evidence>
<dbReference type="PANTHER" id="PTHR13683:SF798">
    <property type="entry name" value="ASPARTYL PROTEASE AED3-LIKE"/>
    <property type="match status" value="1"/>
</dbReference>
<dbReference type="InterPro" id="IPR021109">
    <property type="entry name" value="Peptidase_aspartic_dom_sf"/>
</dbReference>
<comment type="similarity">
    <text evidence="1">Belongs to the peptidase A1 family.</text>
</comment>
<sequence length="439" mass="46512">MVRPHPLLFLLLAAALLPVFRRASAGSRCDAPRDRGSTLSLLPVFSPCSPVQPSPNPSSFLDTLNALSSRDASRFIFLTSAVGNRRHSVPVASGRSIFQSSTYVARASLGTPSQPLLVAIDISSDASWFPSSAFSPTNSSTFVALPCTSPLCSQVLATPISSCTSCAFNLTYASSSLSATLSQDSLFLATDSINSFTFATVATSPASPNPNSIPPQGLLGLARGSLSLLSQTKPLYASTFSYCFPSFRSPNFSGSLRLGPMNQPKRIRTTPLLSNPHRPSLYYVNMTGVRVGSRRVSIPPPALVFDPKTGAGTIFDSGTMFTRLVAPAYTAVRDEFRRRVANSTTTVSSLGGFDTCFNGPVTVPTITFEFDGGLSVTLAEENVMIHSSSGGLSCLAMAAAPDNVNAVVNVIASMQQVNHRVLFDVPNGRVGVSRERCTM</sequence>
<feature type="chain" id="PRO_5032507127" description="Peptidase A1 domain-containing protein" evidence="9">
    <location>
        <begin position="26"/>
        <end position="439"/>
    </location>
</feature>
<keyword evidence="6" id="KW-1015">Disulfide bond</keyword>
<dbReference type="InterPro" id="IPR032799">
    <property type="entry name" value="TAXi_C"/>
</dbReference>
<keyword evidence="4" id="KW-0064">Aspartyl protease</keyword>
<evidence type="ECO:0000256" key="9">
    <source>
        <dbReference type="SAM" id="SignalP"/>
    </source>
</evidence>
<name>A0A835QWX2_VANPL</name>
<feature type="active site" evidence="8">
    <location>
        <position position="121"/>
    </location>
</feature>
<dbReference type="PROSITE" id="PS51767">
    <property type="entry name" value="PEPTIDASE_A1"/>
    <property type="match status" value="1"/>
</dbReference>
<organism evidence="11 12">
    <name type="scientific">Vanilla planifolia</name>
    <name type="common">Vanilla</name>
    <dbReference type="NCBI Taxonomy" id="51239"/>
    <lineage>
        <taxon>Eukaryota</taxon>
        <taxon>Viridiplantae</taxon>
        <taxon>Streptophyta</taxon>
        <taxon>Embryophyta</taxon>
        <taxon>Tracheophyta</taxon>
        <taxon>Spermatophyta</taxon>
        <taxon>Magnoliopsida</taxon>
        <taxon>Liliopsida</taxon>
        <taxon>Asparagales</taxon>
        <taxon>Orchidaceae</taxon>
        <taxon>Vanilloideae</taxon>
        <taxon>Vanilleae</taxon>
        <taxon>Vanilla</taxon>
    </lineage>
</organism>
<comment type="caution">
    <text evidence="11">The sequence shown here is derived from an EMBL/GenBank/DDBJ whole genome shotgun (WGS) entry which is preliminary data.</text>
</comment>
<keyword evidence="2" id="KW-0645">Protease</keyword>
<dbReference type="Proteomes" id="UP000636800">
    <property type="component" value="Chromosome 5"/>
</dbReference>
<dbReference type="EMBL" id="JADCNL010000005">
    <property type="protein sequence ID" value="KAG0481236.1"/>
    <property type="molecule type" value="Genomic_DNA"/>
</dbReference>
<evidence type="ECO:0000256" key="4">
    <source>
        <dbReference type="ARBA" id="ARBA00022750"/>
    </source>
</evidence>
<evidence type="ECO:0000256" key="1">
    <source>
        <dbReference type="ARBA" id="ARBA00007447"/>
    </source>
</evidence>
<evidence type="ECO:0000256" key="2">
    <source>
        <dbReference type="ARBA" id="ARBA00022670"/>
    </source>
</evidence>
<keyword evidence="5" id="KW-0378">Hydrolase</keyword>
<protein>
    <recommendedName>
        <fullName evidence="10">Peptidase A1 domain-containing protein</fullName>
    </recommendedName>
</protein>
<accession>A0A835QWX2</accession>
<dbReference type="FunFam" id="2.40.70.10:FF:000022">
    <property type="entry name" value="Aspartyl protease AED3"/>
    <property type="match status" value="1"/>
</dbReference>
<dbReference type="Gene3D" id="2.40.70.10">
    <property type="entry name" value="Acid Proteases"/>
    <property type="match status" value="2"/>
</dbReference>
<dbReference type="AlphaFoldDB" id="A0A835QWX2"/>
<feature type="signal peptide" evidence="9">
    <location>
        <begin position="1"/>
        <end position="25"/>
    </location>
</feature>
<keyword evidence="3 9" id="KW-0732">Signal</keyword>
<keyword evidence="12" id="KW-1185">Reference proteome</keyword>
<gene>
    <name evidence="11" type="ORF">HPP92_012094</name>
</gene>
<evidence type="ECO:0000313" key="11">
    <source>
        <dbReference type="EMBL" id="KAG0481236.1"/>
    </source>
</evidence>
<proteinExistence type="inferred from homology"/>
<evidence type="ECO:0000256" key="8">
    <source>
        <dbReference type="PIRSR" id="PIRSR601461-1"/>
    </source>
</evidence>
<feature type="active site" evidence="8">
    <location>
        <position position="316"/>
    </location>
</feature>
<dbReference type="GO" id="GO:0006508">
    <property type="term" value="P:proteolysis"/>
    <property type="evidence" value="ECO:0007669"/>
    <property type="project" value="UniProtKB-KW"/>
</dbReference>
<keyword evidence="7" id="KW-0325">Glycoprotein</keyword>
<dbReference type="InterPro" id="IPR001461">
    <property type="entry name" value="Aspartic_peptidase_A1"/>
</dbReference>
<dbReference type="Pfam" id="PF14543">
    <property type="entry name" value="TAXi_N"/>
    <property type="match status" value="1"/>
</dbReference>
<evidence type="ECO:0000256" key="3">
    <source>
        <dbReference type="ARBA" id="ARBA00022729"/>
    </source>
</evidence>